<dbReference type="SUPFAM" id="SSF53850">
    <property type="entry name" value="Periplasmic binding protein-like II"/>
    <property type="match status" value="1"/>
</dbReference>
<dbReference type="Gene3D" id="3.40.190.290">
    <property type="match status" value="1"/>
</dbReference>
<dbReference type="InterPro" id="IPR036390">
    <property type="entry name" value="WH_DNA-bd_sf"/>
</dbReference>
<evidence type="ECO:0000256" key="3">
    <source>
        <dbReference type="ARBA" id="ARBA00023125"/>
    </source>
</evidence>
<feature type="domain" description="HTH lysR-type" evidence="5">
    <location>
        <begin position="3"/>
        <end position="60"/>
    </location>
</feature>
<dbReference type="RefSeq" id="WP_110275446.1">
    <property type="nucleotide sequence ID" value="NZ_QJJG01000013.1"/>
</dbReference>
<dbReference type="SUPFAM" id="SSF46785">
    <property type="entry name" value="Winged helix' DNA-binding domain"/>
    <property type="match status" value="1"/>
</dbReference>
<evidence type="ECO:0000256" key="2">
    <source>
        <dbReference type="ARBA" id="ARBA00023015"/>
    </source>
</evidence>
<comment type="similarity">
    <text evidence="1">Belongs to the LysR transcriptional regulatory family.</text>
</comment>
<dbReference type="PANTHER" id="PTHR30126">
    <property type="entry name" value="HTH-TYPE TRANSCRIPTIONAL REGULATOR"/>
    <property type="match status" value="1"/>
</dbReference>
<dbReference type="Gene3D" id="1.10.10.10">
    <property type="entry name" value="Winged helix-like DNA-binding domain superfamily/Winged helix DNA-binding domain"/>
    <property type="match status" value="1"/>
</dbReference>
<dbReference type="PROSITE" id="PS50931">
    <property type="entry name" value="HTH_LYSR"/>
    <property type="match status" value="1"/>
</dbReference>
<dbReference type="InterPro" id="IPR005119">
    <property type="entry name" value="LysR_subst-bd"/>
</dbReference>
<dbReference type="GO" id="GO:0000976">
    <property type="term" value="F:transcription cis-regulatory region binding"/>
    <property type="evidence" value="ECO:0007669"/>
    <property type="project" value="TreeGrafter"/>
</dbReference>
<evidence type="ECO:0000313" key="7">
    <source>
        <dbReference type="Proteomes" id="UP000247485"/>
    </source>
</evidence>
<keyword evidence="2" id="KW-0805">Transcription regulation</keyword>
<sequence>MKPLLDVLVILDALEKEGSFAAASAKLFKTPSALSYTIHKLESDLNIQLLDRSGHRARFTRTGQMLLEKGRDVLHTARELEKQAIKLHQGWENSLVLAVDNTFPFFLLAPLITSFYRQHNVTRLHFRRDIASSAWQTLVDGEADLVLGALSEPPALSGYGFSLLGTLEQVFVVSSQHQLAHTPEPLSWRTLRRHRAIVTVNPWPQGDSPDSLTVFDIASQLALLCSGLGWGYLPLFQVQALLESGELQIIKATVPAPLNRAWIGWNEDACGQAGEWWRNEVLANSAIRNIYNTKIV</sequence>
<dbReference type="FunFam" id="1.10.10.10:FF:000063">
    <property type="entry name" value="LysR family transcriptional regulator"/>
    <property type="match status" value="1"/>
</dbReference>
<dbReference type="EMBL" id="QJJG01000013">
    <property type="protein sequence ID" value="PXW42851.1"/>
    <property type="molecule type" value="Genomic_DNA"/>
</dbReference>
<gene>
    <name evidence="6" type="ORF">DET57_11345</name>
</gene>
<proteinExistence type="inferred from homology"/>
<dbReference type="GO" id="GO:0003700">
    <property type="term" value="F:DNA-binding transcription factor activity"/>
    <property type="evidence" value="ECO:0007669"/>
    <property type="project" value="InterPro"/>
</dbReference>
<dbReference type="Pfam" id="PF03466">
    <property type="entry name" value="LysR_substrate"/>
    <property type="match status" value="1"/>
</dbReference>
<evidence type="ECO:0000313" key="6">
    <source>
        <dbReference type="EMBL" id="PXW42851.1"/>
    </source>
</evidence>
<dbReference type="InterPro" id="IPR036388">
    <property type="entry name" value="WH-like_DNA-bd_sf"/>
</dbReference>
<dbReference type="InterPro" id="IPR000847">
    <property type="entry name" value="LysR_HTH_N"/>
</dbReference>
<evidence type="ECO:0000259" key="5">
    <source>
        <dbReference type="PROSITE" id="PS50931"/>
    </source>
</evidence>
<evidence type="ECO:0000256" key="1">
    <source>
        <dbReference type="ARBA" id="ARBA00009437"/>
    </source>
</evidence>
<keyword evidence="4" id="KW-0804">Transcription</keyword>
<keyword evidence="3 6" id="KW-0238">DNA-binding</keyword>
<dbReference type="Proteomes" id="UP000247485">
    <property type="component" value="Unassembled WGS sequence"/>
</dbReference>
<accession>A0A318FKS1</accession>
<dbReference type="Pfam" id="PF00126">
    <property type="entry name" value="HTH_1"/>
    <property type="match status" value="1"/>
</dbReference>
<comment type="caution">
    <text evidence="6">The sequence shown here is derived from an EMBL/GenBank/DDBJ whole genome shotgun (WGS) entry which is preliminary data.</text>
</comment>
<evidence type="ECO:0000256" key="4">
    <source>
        <dbReference type="ARBA" id="ARBA00023163"/>
    </source>
</evidence>
<dbReference type="PANTHER" id="PTHR30126:SF4">
    <property type="entry name" value="LYSR FAMILY TRANSCRIPTIONAL REGULATOR"/>
    <property type="match status" value="1"/>
</dbReference>
<organism evidence="6 7">
    <name type="scientific">Klebsiella oxytoca</name>
    <dbReference type="NCBI Taxonomy" id="571"/>
    <lineage>
        <taxon>Bacteria</taxon>
        <taxon>Pseudomonadati</taxon>
        <taxon>Pseudomonadota</taxon>
        <taxon>Gammaproteobacteria</taxon>
        <taxon>Enterobacterales</taxon>
        <taxon>Enterobacteriaceae</taxon>
        <taxon>Klebsiella/Raoultella group</taxon>
        <taxon>Klebsiella</taxon>
    </lineage>
</organism>
<protein>
    <submittedName>
        <fullName evidence="6">DNA-binding transcriptional LysR family regulator</fullName>
    </submittedName>
</protein>
<reference evidence="6 7" key="1">
    <citation type="submission" date="2018-05" db="EMBL/GenBank/DDBJ databases">
        <title>Freshwater and sediment microbial communities from various areas in North America, analyzing microbe dynamics in response to fracking.</title>
        <authorList>
            <person name="Lamendella R."/>
        </authorList>
    </citation>
    <scope>NUCLEOTIDE SEQUENCE [LARGE SCALE GENOMIC DNA]</scope>
    <source>
        <strain evidence="6 7">67</strain>
    </source>
</reference>
<name>A0A318FKS1_KLEOX</name>
<dbReference type="AlphaFoldDB" id="A0A318FKS1"/>